<accession>A0A0D0E6E3</accession>
<protein>
    <submittedName>
        <fullName evidence="3">Uncharacterized protein</fullName>
    </submittedName>
</protein>
<keyword evidence="2" id="KW-1133">Transmembrane helix</keyword>
<proteinExistence type="predicted"/>
<evidence type="ECO:0000313" key="3">
    <source>
        <dbReference type="EMBL" id="KIL00532.1"/>
    </source>
</evidence>
<evidence type="ECO:0000256" key="1">
    <source>
        <dbReference type="SAM" id="MobiDB-lite"/>
    </source>
</evidence>
<organism evidence="3 4">
    <name type="scientific">Paxillus rubicundulus Ve08.2h10</name>
    <dbReference type="NCBI Taxonomy" id="930991"/>
    <lineage>
        <taxon>Eukaryota</taxon>
        <taxon>Fungi</taxon>
        <taxon>Dikarya</taxon>
        <taxon>Basidiomycota</taxon>
        <taxon>Agaricomycotina</taxon>
        <taxon>Agaricomycetes</taxon>
        <taxon>Agaricomycetidae</taxon>
        <taxon>Boletales</taxon>
        <taxon>Paxilineae</taxon>
        <taxon>Paxillaceae</taxon>
        <taxon>Paxillus</taxon>
    </lineage>
</organism>
<reference evidence="3 4" key="1">
    <citation type="submission" date="2014-04" db="EMBL/GenBank/DDBJ databases">
        <authorList>
            <consortium name="DOE Joint Genome Institute"/>
            <person name="Kuo A."/>
            <person name="Kohler A."/>
            <person name="Jargeat P."/>
            <person name="Nagy L.G."/>
            <person name="Floudas D."/>
            <person name="Copeland A."/>
            <person name="Barry K.W."/>
            <person name="Cichocki N."/>
            <person name="Veneault-Fourrey C."/>
            <person name="LaButti K."/>
            <person name="Lindquist E.A."/>
            <person name="Lipzen A."/>
            <person name="Lundell T."/>
            <person name="Morin E."/>
            <person name="Murat C."/>
            <person name="Sun H."/>
            <person name="Tunlid A."/>
            <person name="Henrissat B."/>
            <person name="Grigoriev I.V."/>
            <person name="Hibbett D.S."/>
            <person name="Martin F."/>
            <person name="Nordberg H.P."/>
            <person name="Cantor M.N."/>
            <person name="Hua S.X."/>
        </authorList>
    </citation>
    <scope>NUCLEOTIDE SEQUENCE [LARGE SCALE GENOMIC DNA]</scope>
    <source>
        <strain evidence="3 4">Ve08.2h10</strain>
    </source>
</reference>
<keyword evidence="4" id="KW-1185">Reference proteome</keyword>
<dbReference type="HOGENOM" id="CLU_157417_0_0_1"/>
<reference evidence="4" key="2">
    <citation type="submission" date="2015-01" db="EMBL/GenBank/DDBJ databases">
        <title>Evolutionary Origins and Diversification of the Mycorrhizal Mutualists.</title>
        <authorList>
            <consortium name="DOE Joint Genome Institute"/>
            <consortium name="Mycorrhizal Genomics Consortium"/>
            <person name="Kohler A."/>
            <person name="Kuo A."/>
            <person name="Nagy L.G."/>
            <person name="Floudas D."/>
            <person name="Copeland A."/>
            <person name="Barry K.W."/>
            <person name="Cichocki N."/>
            <person name="Veneault-Fourrey C."/>
            <person name="LaButti K."/>
            <person name="Lindquist E.A."/>
            <person name="Lipzen A."/>
            <person name="Lundell T."/>
            <person name="Morin E."/>
            <person name="Murat C."/>
            <person name="Riley R."/>
            <person name="Ohm R."/>
            <person name="Sun H."/>
            <person name="Tunlid A."/>
            <person name="Henrissat B."/>
            <person name="Grigoriev I.V."/>
            <person name="Hibbett D.S."/>
            <person name="Martin F."/>
        </authorList>
    </citation>
    <scope>NUCLEOTIDE SEQUENCE [LARGE SCALE GENOMIC DNA]</scope>
    <source>
        <strain evidence="4">Ve08.2h10</strain>
    </source>
</reference>
<keyword evidence="2" id="KW-0812">Transmembrane</keyword>
<evidence type="ECO:0000313" key="4">
    <source>
        <dbReference type="Proteomes" id="UP000054538"/>
    </source>
</evidence>
<keyword evidence="2" id="KW-0472">Membrane</keyword>
<dbReference type="OrthoDB" id="3259540at2759"/>
<dbReference type="Proteomes" id="UP000054538">
    <property type="component" value="Unassembled WGS sequence"/>
</dbReference>
<feature type="compositionally biased region" description="Low complexity" evidence="1">
    <location>
        <begin position="1"/>
        <end position="12"/>
    </location>
</feature>
<evidence type="ECO:0000256" key="2">
    <source>
        <dbReference type="SAM" id="Phobius"/>
    </source>
</evidence>
<gene>
    <name evidence="3" type="ORF">PAXRUDRAFT_29776</name>
</gene>
<dbReference type="InParanoid" id="A0A0D0E6E3"/>
<sequence>MSSQIQPSSQPSANPDTPPPAYSIRVPDLQQGPPSSQHSPTDTTPGHLPNRAQSLFSSSSGPHFAPPPHFGPTPLMQSQPTLGLLPYYDPRSPYAIEAATSRARWRFIGASLWAVCLIGCLLLVAGYGGLRDI</sequence>
<feature type="region of interest" description="Disordered" evidence="1">
    <location>
        <begin position="1"/>
        <end position="77"/>
    </location>
</feature>
<feature type="compositionally biased region" description="Polar residues" evidence="1">
    <location>
        <begin position="32"/>
        <end position="44"/>
    </location>
</feature>
<name>A0A0D0E6E3_9AGAM</name>
<feature type="transmembrane region" description="Helical" evidence="2">
    <location>
        <begin position="110"/>
        <end position="130"/>
    </location>
</feature>
<dbReference type="EMBL" id="KN824832">
    <property type="protein sequence ID" value="KIL00532.1"/>
    <property type="molecule type" value="Genomic_DNA"/>
</dbReference>
<dbReference type="AlphaFoldDB" id="A0A0D0E6E3"/>